<dbReference type="CDD" id="cd01647">
    <property type="entry name" value="RT_LTR"/>
    <property type="match status" value="1"/>
</dbReference>
<dbReference type="PANTHER" id="PTHR24559:SF444">
    <property type="entry name" value="REVERSE TRANSCRIPTASE DOMAIN-CONTAINING PROTEIN"/>
    <property type="match status" value="1"/>
</dbReference>
<evidence type="ECO:0000259" key="1">
    <source>
        <dbReference type="Pfam" id="PF00078"/>
    </source>
</evidence>
<dbReference type="InterPro" id="IPR000477">
    <property type="entry name" value="RT_dom"/>
</dbReference>
<dbReference type="InterPro" id="IPR053134">
    <property type="entry name" value="RNA-dir_DNA_polymerase"/>
</dbReference>
<dbReference type="Pfam" id="PF00078">
    <property type="entry name" value="RVT_1"/>
    <property type="match status" value="1"/>
</dbReference>
<dbReference type="SUPFAM" id="SSF56672">
    <property type="entry name" value="DNA/RNA polymerases"/>
    <property type="match status" value="1"/>
</dbReference>
<dbReference type="InterPro" id="IPR005162">
    <property type="entry name" value="Retrotrans_gag_dom"/>
</dbReference>
<dbReference type="Pfam" id="PF08284">
    <property type="entry name" value="RVP_2"/>
    <property type="match status" value="1"/>
</dbReference>
<name>A0A438EDR8_VITVI</name>
<dbReference type="AlphaFoldDB" id="A0A438EDR8"/>
<feature type="domain" description="Retrotransposon gag" evidence="2">
    <location>
        <begin position="32"/>
        <end position="123"/>
    </location>
</feature>
<dbReference type="Gene3D" id="3.30.70.270">
    <property type="match status" value="1"/>
</dbReference>
<dbReference type="InterPro" id="IPR043502">
    <property type="entry name" value="DNA/RNA_pol_sf"/>
</dbReference>
<evidence type="ECO:0000313" key="3">
    <source>
        <dbReference type="EMBL" id="RVW45802.1"/>
    </source>
</evidence>
<dbReference type="PANTHER" id="PTHR24559">
    <property type="entry name" value="TRANSPOSON TY3-I GAG-POL POLYPROTEIN"/>
    <property type="match status" value="1"/>
</dbReference>
<sequence>MLQCPHKKRTSFTWVLWLESTLAIYQILRVSLAAYMLVDKADFWWESMKIVYDTDVMTWEEFERIFLGKYFGEVAKHAKRMEFEHLIQGTMSVLEYESHFSELSRFALGMINEEGKKARRTLRKLTKFESKWGIENANKEWGKEVSRVLRERLLLEYVMVVERETTYGGLAHYGTHSRLDLSLREKFLIESLMGTNSRVDRICKGCIITLADKALKVDLRILDMTGYDVILGMDWLTVYRALIDCHRRRIIFFLPDKFEDVFPDELPGLPPHREFDFSIEVYLGTDPISISPYRMVSLELKTQLKELLSKGFIRPSTSPWGAPMLFVKKKDSTLSKIDLGTGYHQLRVREEDVPKIAFRTRYGYYEFLVMSFVLTNAPTAFMDLINIVVHAYLDQFVIVFGDDILIYSMSLKEHKQHLVTTLRTLKRHQLYGKFDKSEFWLTEANFLGHVIFEAGIVVDHSKVEVVQE</sequence>
<protein>
    <submittedName>
        <fullName evidence="3">Retrovirus-related Pol polyprotein from transposon 17.6</fullName>
    </submittedName>
</protein>
<dbReference type="Gene3D" id="2.40.70.10">
    <property type="entry name" value="Acid Proteases"/>
    <property type="match status" value="1"/>
</dbReference>
<dbReference type="InterPro" id="IPR043128">
    <property type="entry name" value="Rev_trsase/Diguanyl_cyclase"/>
</dbReference>
<organism evidence="3 4">
    <name type="scientific">Vitis vinifera</name>
    <name type="common">Grape</name>
    <dbReference type="NCBI Taxonomy" id="29760"/>
    <lineage>
        <taxon>Eukaryota</taxon>
        <taxon>Viridiplantae</taxon>
        <taxon>Streptophyta</taxon>
        <taxon>Embryophyta</taxon>
        <taxon>Tracheophyta</taxon>
        <taxon>Spermatophyta</taxon>
        <taxon>Magnoliopsida</taxon>
        <taxon>eudicotyledons</taxon>
        <taxon>Gunneridae</taxon>
        <taxon>Pentapetalae</taxon>
        <taxon>rosids</taxon>
        <taxon>Vitales</taxon>
        <taxon>Vitaceae</taxon>
        <taxon>Viteae</taxon>
        <taxon>Vitis</taxon>
    </lineage>
</organism>
<feature type="domain" description="Reverse transcriptase" evidence="1">
    <location>
        <begin position="325"/>
        <end position="451"/>
    </location>
</feature>
<dbReference type="CDD" id="cd00303">
    <property type="entry name" value="retropepsin_like"/>
    <property type="match status" value="1"/>
</dbReference>
<dbReference type="InterPro" id="IPR021109">
    <property type="entry name" value="Peptidase_aspartic_dom_sf"/>
</dbReference>
<evidence type="ECO:0000313" key="4">
    <source>
        <dbReference type="Proteomes" id="UP000288805"/>
    </source>
</evidence>
<proteinExistence type="predicted"/>
<dbReference type="EMBL" id="QGNW01001311">
    <property type="protein sequence ID" value="RVW45802.1"/>
    <property type="molecule type" value="Genomic_DNA"/>
</dbReference>
<gene>
    <name evidence="3" type="primary">pol_1607</name>
    <name evidence="3" type="ORF">CK203_086264</name>
</gene>
<comment type="caution">
    <text evidence="3">The sequence shown here is derived from an EMBL/GenBank/DDBJ whole genome shotgun (WGS) entry which is preliminary data.</text>
</comment>
<reference evidence="3 4" key="1">
    <citation type="journal article" date="2018" name="PLoS Genet.">
        <title>Population sequencing reveals clonal diversity and ancestral inbreeding in the grapevine cultivar Chardonnay.</title>
        <authorList>
            <person name="Roach M.J."/>
            <person name="Johnson D.L."/>
            <person name="Bohlmann J."/>
            <person name="van Vuuren H.J."/>
            <person name="Jones S.J."/>
            <person name="Pretorius I.S."/>
            <person name="Schmidt S.A."/>
            <person name="Borneman A.R."/>
        </authorList>
    </citation>
    <scope>NUCLEOTIDE SEQUENCE [LARGE SCALE GENOMIC DNA]</scope>
    <source>
        <strain evidence="4">cv. Chardonnay</strain>
        <tissue evidence="3">Leaf</tissue>
    </source>
</reference>
<dbReference type="Pfam" id="PF03732">
    <property type="entry name" value="Retrotrans_gag"/>
    <property type="match status" value="1"/>
</dbReference>
<dbReference type="Proteomes" id="UP000288805">
    <property type="component" value="Unassembled WGS sequence"/>
</dbReference>
<evidence type="ECO:0000259" key="2">
    <source>
        <dbReference type="Pfam" id="PF03732"/>
    </source>
</evidence>
<dbReference type="Gene3D" id="3.10.10.10">
    <property type="entry name" value="HIV Type 1 Reverse Transcriptase, subunit A, domain 1"/>
    <property type="match status" value="2"/>
</dbReference>
<accession>A0A438EDR8</accession>